<protein>
    <submittedName>
        <fullName evidence="1">Uncharacterized protein</fullName>
    </submittedName>
</protein>
<organism evidence="1 2">
    <name type="scientific">Blepharisma stoltei</name>
    <dbReference type="NCBI Taxonomy" id="1481888"/>
    <lineage>
        <taxon>Eukaryota</taxon>
        <taxon>Sar</taxon>
        <taxon>Alveolata</taxon>
        <taxon>Ciliophora</taxon>
        <taxon>Postciliodesmatophora</taxon>
        <taxon>Heterotrichea</taxon>
        <taxon>Heterotrichida</taxon>
        <taxon>Blepharismidae</taxon>
        <taxon>Blepharisma</taxon>
    </lineage>
</organism>
<dbReference type="AlphaFoldDB" id="A0AAU9J2A3"/>
<dbReference type="EMBL" id="CAJZBQ010000012">
    <property type="protein sequence ID" value="CAG9314769.1"/>
    <property type="molecule type" value="Genomic_DNA"/>
</dbReference>
<dbReference type="Proteomes" id="UP001162131">
    <property type="component" value="Unassembled WGS sequence"/>
</dbReference>
<name>A0AAU9J2A3_9CILI</name>
<reference evidence="1" key="1">
    <citation type="submission" date="2021-09" db="EMBL/GenBank/DDBJ databases">
        <authorList>
            <consortium name="AG Swart"/>
            <person name="Singh M."/>
            <person name="Singh A."/>
            <person name="Seah K."/>
            <person name="Emmerich C."/>
        </authorList>
    </citation>
    <scope>NUCLEOTIDE SEQUENCE</scope>
    <source>
        <strain evidence="1">ATCC30299</strain>
    </source>
</reference>
<keyword evidence="2" id="KW-1185">Reference proteome</keyword>
<gene>
    <name evidence="1" type="ORF">BSTOLATCC_MIC11764</name>
</gene>
<sequence>MGICECVQRKANLAKTEEELRGEMLVKYLNRLDQNLLSAQMKLNEISCSVPDEVSGYQDSGVYNEESVADELLVTDGLSNIKRENESFQNKKTENNLEFLLSPLTASFEYNPVTESDARITVNRDFLENIDDILLDEYQISSDFASSYEYGAPLRGASVFAPKEKESLSNRGSVRMSEKNSV</sequence>
<accession>A0AAU9J2A3</accession>
<evidence type="ECO:0000313" key="1">
    <source>
        <dbReference type="EMBL" id="CAG9314769.1"/>
    </source>
</evidence>
<evidence type="ECO:0000313" key="2">
    <source>
        <dbReference type="Proteomes" id="UP001162131"/>
    </source>
</evidence>
<proteinExistence type="predicted"/>
<comment type="caution">
    <text evidence="1">The sequence shown here is derived from an EMBL/GenBank/DDBJ whole genome shotgun (WGS) entry which is preliminary data.</text>
</comment>